<name>A0A151IXL7_9HYME</name>
<evidence type="ECO:0000313" key="2">
    <source>
        <dbReference type="EMBL" id="KYN12963.1"/>
    </source>
</evidence>
<dbReference type="EMBL" id="KQ980797">
    <property type="protein sequence ID" value="KYN12963.1"/>
    <property type="molecule type" value="Genomic_DNA"/>
</dbReference>
<keyword evidence="3" id="KW-1185">Reference proteome</keyword>
<dbReference type="AlphaFoldDB" id="A0A151IXL7"/>
<dbReference type="Proteomes" id="UP000078492">
    <property type="component" value="Unassembled WGS sequence"/>
</dbReference>
<evidence type="ECO:0000313" key="3">
    <source>
        <dbReference type="Proteomes" id="UP000078492"/>
    </source>
</evidence>
<gene>
    <name evidence="2" type="ORF">ALC57_14857</name>
</gene>
<proteinExistence type="predicted"/>
<organism evidence="2 3">
    <name type="scientific">Trachymyrmex cornetzi</name>
    <dbReference type="NCBI Taxonomy" id="471704"/>
    <lineage>
        <taxon>Eukaryota</taxon>
        <taxon>Metazoa</taxon>
        <taxon>Ecdysozoa</taxon>
        <taxon>Arthropoda</taxon>
        <taxon>Hexapoda</taxon>
        <taxon>Insecta</taxon>
        <taxon>Pterygota</taxon>
        <taxon>Neoptera</taxon>
        <taxon>Endopterygota</taxon>
        <taxon>Hymenoptera</taxon>
        <taxon>Apocrita</taxon>
        <taxon>Aculeata</taxon>
        <taxon>Formicoidea</taxon>
        <taxon>Formicidae</taxon>
        <taxon>Myrmicinae</taxon>
        <taxon>Trachymyrmex</taxon>
    </lineage>
</organism>
<feature type="region of interest" description="Disordered" evidence="1">
    <location>
        <begin position="1"/>
        <end position="22"/>
    </location>
</feature>
<reference evidence="2 3" key="1">
    <citation type="submission" date="2015-09" db="EMBL/GenBank/DDBJ databases">
        <title>Trachymyrmex cornetzi WGS genome.</title>
        <authorList>
            <person name="Nygaard S."/>
            <person name="Hu H."/>
            <person name="Boomsma J."/>
            <person name="Zhang G."/>
        </authorList>
    </citation>
    <scope>NUCLEOTIDE SEQUENCE [LARGE SCALE GENOMIC DNA]</scope>
    <source>
        <strain evidence="2">Tcor2-1</strain>
        <tissue evidence="2">Whole body</tissue>
    </source>
</reference>
<protein>
    <recommendedName>
        <fullName evidence="4">DUF4806 domain-containing protein</fullName>
    </recommendedName>
</protein>
<accession>A0A151IXL7</accession>
<dbReference type="PANTHER" id="PTHR33053">
    <property type="entry name" value="PROTEIN, PUTATIVE-RELATED"/>
    <property type="match status" value="1"/>
</dbReference>
<dbReference type="PANTHER" id="PTHR33053:SF9">
    <property type="entry name" value="AGAP000105-PA"/>
    <property type="match status" value="1"/>
</dbReference>
<evidence type="ECO:0008006" key="4">
    <source>
        <dbReference type="Google" id="ProtNLM"/>
    </source>
</evidence>
<sequence>MNLTSSSSSLEVYHDETDEADEEQHANTFEVSNASISFKQKIHNWSIKYISCINNRMLSALLRILKTEHDEFPLTAVTFLQTNKSKNIVRPMLSNNGSFGSYINFGSELVLKSMIDSKIYTEDVIEILVNIDGVQIYKNSKQQFWSILIMLHNKKYIVTPQVVAIYHGESKPKSSTEFLDKFITELLNLMTNRITLDDKIYIIKLLGFVCDTPARAFIKCTKSHVAFYACERCTVKGKTVGKNKRVYTRVTCEKRSKQSFEARTQPEHHLNEISPLLRISEFDPINSVLLDSMHLLFLGVTKTLLMNIVFGGHEAGGIGRQNRLVLNNLLRSFSGQIPAEFQRKVLDIDDLKNWKATQFRFFLLYGGVLVLRRVFPKDKYKHFCLLYVACRLLCSDDLAVSNTEIVKKNLILFFRLLPKFYGRHIQSINFHNLIHIADDVTHMGCSLSSFSAFPFENFLMTLKKLVRTPNNPLCQVANRLREINSNTNIKIHRIVPLTDYVQKKISLFMQSYNNKEYICKCNMEWAVLLSSELSDGSDVSAEELENTEDESDANDFYYSIVSVTVLKISIDIRYNMCTNSGYCYNIVIPYCDSTLILYYNSTVFQTLGQCYHPSVLPVLYQYRYLISRRY</sequence>
<feature type="compositionally biased region" description="Polar residues" evidence="1">
    <location>
        <begin position="1"/>
        <end position="10"/>
    </location>
</feature>
<evidence type="ECO:0000256" key="1">
    <source>
        <dbReference type="SAM" id="MobiDB-lite"/>
    </source>
</evidence>